<feature type="compositionally biased region" description="Gly residues" evidence="1">
    <location>
        <begin position="1"/>
        <end position="17"/>
    </location>
</feature>
<reference evidence="2 4" key="3">
    <citation type="submission" date="2019-07" db="EMBL/GenBank/DDBJ databases">
        <title>Whole genome shotgun sequence of Methylobacterium oxalidis NBRC 107715.</title>
        <authorList>
            <person name="Hosoyama A."/>
            <person name="Uohara A."/>
            <person name="Ohji S."/>
            <person name="Ichikawa N."/>
        </authorList>
    </citation>
    <scope>NUCLEOTIDE SEQUENCE [LARGE SCALE GENOMIC DNA]</scope>
    <source>
        <strain evidence="2 4">NBRC 107715</strain>
    </source>
</reference>
<dbReference type="OrthoDB" id="480426at2"/>
<protein>
    <submittedName>
        <fullName evidence="2">Uncharacterized protein</fullName>
    </submittedName>
</protein>
<dbReference type="Proteomes" id="UP001156856">
    <property type="component" value="Unassembled WGS sequence"/>
</dbReference>
<dbReference type="EMBL" id="BJZU01000028">
    <property type="protein sequence ID" value="GEP03695.1"/>
    <property type="molecule type" value="Genomic_DNA"/>
</dbReference>
<evidence type="ECO:0000313" key="3">
    <source>
        <dbReference type="EMBL" id="GLS62279.1"/>
    </source>
</evidence>
<feature type="region of interest" description="Disordered" evidence="1">
    <location>
        <begin position="47"/>
        <end position="66"/>
    </location>
</feature>
<sequence length="350" mass="35085">MSGAIGGSSGLGSGGFTSGPLSGSTPGAALGGGSGLSRRGILSGGLNPRIGRGAGSGTGSGSGADVPIVTDGKTIVGLGEAGTAQYANILGKRESGNRYGIRNSYGFSGRWQMGAAALFDTGYVNTKRNRELNNPGIWTEKARAMGVGNMADFLANRNGVQDKQFIEYTSRNLRALQRMGVIRPGMQANELAGWLAAAHLKGPGGAAALARGRDNFDANGTSASSYRRMMSGVTGGAGPSIPTPGADLAKAEALRSSGWTKGLGGNAAAGFKPGFGGNAPLGAETPIRPQNTQPIGGGAGAGASSSTHSVSAPITINGAGQDPQAIANAVQRKLQEAMNRRTHDISPSFA</sequence>
<dbReference type="EMBL" id="BSPK01000008">
    <property type="protein sequence ID" value="GLS62279.1"/>
    <property type="molecule type" value="Genomic_DNA"/>
</dbReference>
<dbReference type="AlphaFoldDB" id="A0A512J185"/>
<reference evidence="5" key="2">
    <citation type="journal article" date="2019" name="Int. J. Syst. Evol. Microbiol.">
        <title>The Global Catalogue of Microorganisms (GCM) 10K type strain sequencing project: providing services to taxonomists for standard genome sequencing and annotation.</title>
        <authorList>
            <consortium name="The Broad Institute Genomics Platform"/>
            <consortium name="The Broad Institute Genome Sequencing Center for Infectious Disease"/>
            <person name="Wu L."/>
            <person name="Ma J."/>
        </authorList>
    </citation>
    <scope>NUCLEOTIDE SEQUENCE [LARGE SCALE GENOMIC DNA]</scope>
    <source>
        <strain evidence="5">NBRC 107715</strain>
    </source>
</reference>
<reference evidence="3" key="1">
    <citation type="journal article" date="2014" name="Int. J. Syst. Evol. Microbiol.">
        <title>Complete genome of a new Firmicutes species belonging to the dominant human colonic microbiota ('Ruminococcus bicirculans') reveals two chromosomes and a selective capacity to utilize plant glucans.</title>
        <authorList>
            <consortium name="NISC Comparative Sequencing Program"/>
            <person name="Wegmann U."/>
            <person name="Louis P."/>
            <person name="Goesmann A."/>
            <person name="Henrissat B."/>
            <person name="Duncan S.H."/>
            <person name="Flint H.J."/>
        </authorList>
    </citation>
    <scope>NUCLEOTIDE SEQUENCE</scope>
    <source>
        <strain evidence="3">NBRC 107715</strain>
    </source>
</reference>
<accession>A0A512J185</accession>
<dbReference type="Proteomes" id="UP000321960">
    <property type="component" value="Unassembled WGS sequence"/>
</dbReference>
<feature type="region of interest" description="Disordered" evidence="1">
    <location>
        <begin position="1"/>
        <end position="32"/>
    </location>
</feature>
<evidence type="ECO:0000313" key="2">
    <source>
        <dbReference type="EMBL" id="GEP03695.1"/>
    </source>
</evidence>
<evidence type="ECO:0000313" key="5">
    <source>
        <dbReference type="Proteomes" id="UP001156856"/>
    </source>
</evidence>
<evidence type="ECO:0000313" key="4">
    <source>
        <dbReference type="Proteomes" id="UP000321960"/>
    </source>
</evidence>
<feature type="region of interest" description="Disordered" evidence="1">
    <location>
        <begin position="277"/>
        <end position="319"/>
    </location>
</feature>
<name>A0A512J185_9HYPH</name>
<proteinExistence type="predicted"/>
<feature type="compositionally biased region" description="Low complexity" evidence="1">
    <location>
        <begin position="18"/>
        <end position="28"/>
    </location>
</feature>
<dbReference type="RefSeq" id="WP_147025390.1">
    <property type="nucleotide sequence ID" value="NZ_BJZU01000028.1"/>
</dbReference>
<keyword evidence="5" id="KW-1185">Reference proteome</keyword>
<reference evidence="3" key="4">
    <citation type="submission" date="2023-01" db="EMBL/GenBank/DDBJ databases">
        <title>Draft genome sequence of Methylobacterium oxalidis strain NBRC 107715.</title>
        <authorList>
            <person name="Sun Q."/>
            <person name="Mori K."/>
        </authorList>
    </citation>
    <scope>NUCLEOTIDE SEQUENCE</scope>
    <source>
        <strain evidence="3">NBRC 107715</strain>
    </source>
</reference>
<evidence type="ECO:0000256" key="1">
    <source>
        <dbReference type="SAM" id="MobiDB-lite"/>
    </source>
</evidence>
<organism evidence="2 4">
    <name type="scientific">Methylobacterium oxalidis</name>
    <dbReference type="NCBI Taxonomy" id="944322"/>
    <lineage>
        <taxon>Bacteria</taxon>
        <taxon>Pseudomonadati</taxon>
        <taxon>Pseudomonadota</taxon>
        <taxon>Alphaproteobacteria</taxon>
        <taxon>Hyphomicrobiales</taxon>
        <taxon>Methylobacteriaceae</taxon>
        <taxon>Methylobacterium</taxon>
    </lineage>
</organism>
<comment type="caution">
    <text evidence="2">The sequence shown here is derived from an EMBL/GenBank/DDBJ whole genome shotgun (WGS) entry which is preliminary data.</text>
</comment>
<gene>
    <name evidence="3" type="ORF">GCM10007888_06600</name>
    <name evidence="2" type="ORF">MOX02_17330</name>
</gene>
<feature type="compositionally biased region" description="Gly residues" evidence="1">
    <location>
        <begin position="52"/>
        <end position="62"/>
    </location>
</feature>